<evidence type="ECO:0000313" key="2">
    <source>
        <dbReference type="EMBL" id="PKY04573.1"/>
    </source>
</evidence>
<comment type="caution">
    <text evidence="2">The sequence shown here is derived from an EMBL/GenBank/DDBJ whole genome shotgun (WGS) entry which is preliminary data.</text>
</comment>
<feature type="region of interest" description="Disordered" evidence="1">
    <location>
        <begin position="16"/>
        <end position="35"/>
    </location>
</feature>
<protein>
    <submittedName>
        <fullName evidence="2">Uncharacterized protein</fullName>
    </submittedName>
</protein>
<dbReference type="VEuPathDB" id="FungiDB:P168DRAFT_318897"/>
<name>A0A2I1D3X3_ASPC2</name>
<dbReference type="RefSeq" id="XP_024693167.1">
    <property type="nucleotide sequence ID" value="XM_024840231.1"/>
</dbReference>
<dbReference type="EMBL" id="MSFM01000006">
    <property type="protein sequence ID" value="PKY04573.1"/>
    <property type="molecule type" value="Genomic_DNA"/>
</dbReference>
<dbReference type="AlphaFoldDB" id="A0A2I1D3X3"/>
<dbReference type="GeneID" id="36547755"/>
<feature type="compositionally biased region" description="Basic and acidic residues" evidence="1">
    <location>
        <begin position="82"/>
        <end position="99"/>
    </location>
</feature>
<sequence>MQRMIKETLIRVQTGPALALPRSARGNRPHNERRLGGVTPMEAEAAGAGGCLQAPPGSLAGRWESRQAFLQPPWQPPPGVIIEEREDARKAPEKAEREGQLAMYTDGSEPQSPASQPAPRPT</sequence>
<proteinExistence type="predicted"/>
<organism evidence="2 3">
    <name type="scientific">Aspergillus campestris (strain IBT 28561)</name>
    <dbReference type="NCBI Taxonomy" id="1392248"/>
    <lineage>
        <taxon>Eukaryota</taxon>
        <taxon>Fungi</taxon>
        <taxon>Dikarya</taxon>
        <taxon>Ascomycota</taxon>
        <taxon>Pezizomycotina</taxon>
        <taxon>Eurotiomycetes</taxon>
        <taxon>Eurotiomycetidae</taxon>
        <taxon>Eurotiales</taxon>
        <taxon>Aspergillaceae</taxon>
        <taxon>Aspergillus</taxon>
        <taxon>Aspergillus subgen. Circumdati</taxon>
    </lineage>
</organism>
<evidence type="ECO:0000256" key="1">
    <source>
        <dbReference type="SAM" id="MobiDB-lite"/>
    </source>
</evidence>
<evidence type="ECO:0000313" key="3">
    <source>
        <dbReference type="Proteomes" id="UP000234254"/>
    </source>
</evidence>
<reference evidence="2" key="1">
    <citation type="submission" date="2016-12" db="EMBL/GenBank/DDBJ databases">
        <title>The genomes of Aspergillus section Nigri reveals drivers in fungal speciation.</title>
        <authorList>
            <consortium name="DOE Joint Genome Institute"/>
            <person name="Vesth T.C."/>
            <person name="Nybo J."/>
            <person name="Theobald S."/>
            <person name="Brandl J."/>
            <person name="Frisvad J.C."/>
            <person name="Nielsen K.F."/>
            <person name="Lyhne E.K."/>
            <person name="Kogle M.E."/>
            <person name="Kuo A."/>
            <person name="Riley R."/>
            <person name="Clum A."/>
            <person name="Nolan M."/>
            <person name="Lipzen A."/>
            <person name="Salamov A."/>
            <person name="Henrissat B."/>
            <person name="Wiebenga A."/>
            <person name="De vries R.P."/>
            <person name="Grigoriev I.V."/>
            <person name="Mortensen U.H."/>
            <person name="Andersen M.R."/>
            <person name="Baker S.E."/>
        </authorList>
    </citation>
    <scope>NUCLEOTIDE SEQUENCE</scope>
    <source>
        <strain evidence="2">IBT 28561</strain>
    </source>
</reference>
<feature type="region of interest" description="Disordered" evidence="1">
    <location>
        <begin position="69"/>
        <end position="122"/>
    </location>
</feature>
<dbReference type="Proteomes" id="UP000234254">
    <property type="component" value="Unassembled WGS sequence"/>
</dbReference>
<gene>
    <name evidence="2" type="ORF">P168DRAFT_318897</name>
</gene>
<dbReference type="OrthoDB" id="4500858at2759"/>
<accession>A0A2I1D3X3</accession>
<keyword evidence="3" id="KW-1185">Reference proteome</keyword>